<dbReference type="Pfam" id="PF00534">
    <property type="entry name" value="Glycos_transf_1"/>
    <property type="match status" value="1"/>
</dbReference>
<proteinExistence type="predicted"/>
<reference evidence="5" key="1">
    <citation type="journal article" date="2019" name="Int. J. Syst. Evol. Microbiol.">
        <title>The Global Catalogue of Microorganisms (GCM) 10K type strain sequencing project: providing services to taxonomists for standard genome sequencing and annotation.</title>
        <authorList>
            <consortium name="The Broad Institute Genomics Platform"/>
            <consortium name="The Broad Institute Genome Sequencing Center for Infectious Disease"/>
            <person name="Wu L."/>
            <person name="Ma J."/>
        </authorList>
    </citation>
    <scope>NUCLEOTIDE SEQUENCE [LARGE SCALE GENOMIC DNA]</scope>
    <source>
        <strain evidence="5">JCM 17225</strain>
    </source>
</reference>
<organism evidence="4 5">
    <name type="scientific">Hymenobacter glaciei</name>
    <dbReference type="NCBI Taxonomy" id="877209"/>
    <lineage>
        <taxon>Bacteria</taxon>
        <taxon>Pseudomonadati</taxon>
        <taxon>Bacteroidota</taxon>
        <taxon>Cytophagia</taxon>
        <taxon>Cytophagales</taxon>
        <taxon>Hymenobacteraceae</taxon>
        <taxon>Hymenobacter</taxon>
    </lineage>
</organism>
<feature type="domain" description="Glycosyl transferase family 1" evidence="3">
    <location>
        <begin position="221"/>
        <end position="352"/>
    </location>
</feature>
<evidence type="ECO:0000313" key="5">
    <source>
        <dbReference type="Proteomes" id="UP001501469"/>
    </source>
</evidence>
<dbReference type="CDD" id="cd03801">
    <property type="entry name" value="GT4_PimA-like"/>
    <property type="match status" value="1"/>
</dbReference>
<dbReference type="PANTHER" id="PTHR12526:SF510">
    <property type="entry name" value="D-INOSITOL 3-PHOSPHATE GLYCOSYLTRANSFERASE"/>
    <property type="match status" value="1"/>
</dbReference>
<comment type="caution">
    <text evidence="4">The sequence shown here is derived from an EMBL/GenBank/DDBJ whole genome shotgun (WGS) entry which is preliminary data.</text>
</comment>
<sequence length="416" mass="46582">MKTVLMTAYAVNPYKGSEDGMGWSFILQAARTHRVVAVTRENNGPAIRRFLAEHPELAALAAGITFLYFDLPAWLRWWKKGPLLSVLYFYMWQLGLGLWLWRRRLAAAVDVVHNLNFHNDWTPSFLWLLGRPLVWGPIGHHPLIPASHLRQYGRAAYCQDRALGLMKRAFWTFDPFLRITRRAAGQVLCMNSAVAPRLGLRPGRFEIVPSVAIDMPTEAPAEDPAPGREFVVMIAARMVPLKGFDMVIQAFAAFYHGLSAADQSNARLLLIGSGVEEARLLRLVQKHRIGHCTQHLPWLDRAELLGTYRQASVFFFPSHEGAGMVVAEAMSHGVPVLCYRNEGPGELVPPDSSLTVPYASFGQNVRDFAAQLGRLHACPLLLAAEARLGQSHTATHHTWTRRGQQLSRIYQQALVS</sequence>
<accession>A0ABP7U6W7</accession>
<dbReference type="Proteomes" id="UP001501469">
    <property type="component" value="Unassembled WGS sequence"/>
</dbReference>
<dbReference type="InterPro" id="IPR001296">
    <property type="entry name" value="Glyco_trans_1"/>
</dbReference>
<dbReference type="PANTHER" id="PTHR12526">
    <property type="entry name" value="GLYCOSYLTRANSFERASE"/>
    <property type="match status" value="1"/>
</dbReference>
<keyword evidence="1" id="KW-0328">Glycosyltransferase</keyword>
<dbReference type="SUPFAM" id="SSF53756">
    <property type="entry name" value="UDP-Glycosyltransferase/glycogen phosphorylase"/>
    <property type="match status" value="1"/>
</dbReference>
<protein>
    <recommendedName>
        <fullName evidence="3">Glycosyl transferase family 1 domain-containing protein</fullName>
    </recommendedName>
</protein>
<evidence type="ECO:0000256" key="1">
    <source>
        <dbReference type="ARBA" id="ARBA00022676"/>
    </source>
</evidence>
<gene>
    <name evidence="4" type="ORF">GCM10022409_21100</name>
</gene>
<evidence type="ECO:0000256" key="2">
    <source>
        <dbReference type="ARBA" id="ARBA00022679"/>
    </source>
</evidence>
<keyword evidence="2" id="KW-0808">Transferase</keyword>
<evidence type="ECO:0000313" key="4">
    <source>
        <dbReference type="EMBL" id="GAA4035994.1"/>
    </source>
</evidence>
<name>A0ABP7U6W7_9BACT</name>
<dbReference type="Gene3D" id="3.40.50.2000">
    <property type="entry name" value="Glycogen Phosphorylase B"/>
    <property type="match status" value="1"/>
</dbReference>
<evidence type="ECO:0000259" key="3">
    <source>
        <dbReference type="Pfam" id="PF00534"/>
    </source>
</evidence>
<dbReference type="EMBL" id="BAABDK010000016">
    <property type="protein sequence ID" value="GAA4035994.1"/>
    <property type="molecule type" value="Genomic_DNA"/>
</dbReference>
<keyword evidence="5" id="KW-1185">Reference proteome</keyword>
<dbReference type="RefSeq" id="WP_345053885.1">
    <property type="nucleotide sequence ID" value="NZ_BAABDK010000016.1"/>
</dbReference>